<gene>
    <name evidence="1" type="ORF">NCTC9601_02999</name>
</gene>
<reference evidence="1 2" key="1">
    <citation type="submission" date="2018-06" db="EMBL/GenBank/DDBJ databases">
        <authorList>
            <consortium name="Pathogen Informatics"/>
            <person name="Doyle S."/>
        </authorList>
    </citation>
    <scope>NUCLEOTIDE SEQUENCE [LARGE SCALE GENOMIC DNA]</scope>
    <source>
        <strain evidence="1 2">NCTC9601</strain>
    </source>
</reference>
<proteinExistence type="predicted"/>
<name>A0A2X1QVM8_KLEPN</name>
<dbReference type="Proteomes" id="UP000251123">
    <property type="component" value="Unassembled WGS sequence"/>
</dbReference>
<keyword evidence="1" id="KW-0418">Kinase</keyword>
<dbReference type="EMBL" id="UASN01000020">
    <property type="protein sequence ID" value="SPX55817.1"/>
    <property type="molecule type" value="Genomic_DNA"/>
</dbReference>
<dbReference type="AlphaFoldDB" id="A0A2X1QVM8"/>
<keyword evidence="1" id="KW-0808">Transferase</keyword>
<accession>A0A2X1QVM8</accession>
<protein>
    <submittedName>
        <fullName evidence="1">Polyphosphate kinase</fullName>
    </submittedName>
</protein>
<organism evidence="1 2">
    <name type="scientific">Klebsiella pneumoniae</name>
    <dbReference type="NCBI Taxonomy" id="573"/>
    <lineage>
        <taxon>Bacteria</taxon>
        <taxon>Pseudomonadati</taxon>
        <taxon>Pseudomonadota</taxon>
        <taxon>Gammaproteobacteria</taxon>
        <taxon>Enterobacterales</taxon>
        <taxon>Enterobacteriaceae</taxon>
        <taxon>Klebsiella/Raoultella group</taxon>
        <taxon>Klebsiella</taxon>
        <taxon>Klebsiella pneumoniae complex</taxon>
    </lineage>
</organism>
<sequence length="53" mass="5902">MGNKKSGNPVDTAAKIAPLDNKAYEKALRKLHVELVKLQRWGGTQRTESVHCL</sequence>
<evidence type="ECO:0000313" key="1">
    <source>
        <dbReference type="EMBL" id="SPX55817.1"/>
    </source>
</evidence>
<dbReference type="GO" id="GO:0016301">
    <property type="term" value="F:kinase activity"/>
    <property type="evidence" value="ECO:0007669"/>
    <property type="project" value="UniProtKB-KW"/>
</dbReference>
<evidence type="ECO:0000313" key="2">
    <source>
        <dbReference type="Proteomes" id="UP000251123"/>
    </source>
</evidence>